<feature type="binding site" evidence="2">
    <location>
        <position position="36"/>
    </location>
    <ligand>
        <name>substrate</name>
    </ligand>
</feature>
<gene>
    <name evidence="5" type="ORF">BFC17_10270</name>
</gene>
<evidence type="ECO:0000256" key="3">
    <source>
        <dbReference type="PIRSR" id="PIRSR603564-2"/>
    </source>
</evidence>
<dbReference type="PANTHER" id="PTHR21340:SF0">
    <property type="entry name" value="BIS(5'-NUCLEOSYL)-TETRAPHOSPHATASE [ASYMMETRICAL]"/>
    <property type="match status" value="1"/>
</dbReference>
<dbReference type="Pfam" id="PF00293">
    <property type="entry name" value="NUDIX"/>
    <property type="match status" value="1"/>
</dbReference>
<dbReference type="InterPro" id="IPR000086">
    <property type="entry name" value="NUDIX_hydrolase_dom"/>
</dbReference>
<dbReference type="PROSITE" id="PS51462">
    <property type="entry name" value="NUDIX"/>
    <property type="match status" value="1"/>
</dbReference>
<keyword evidence="1" id="KW-0378">Hydrolase</keyword>
<dbReference type="OrthoDB" id="7066556at2"/>
<organism evidence="5 6">
    <name type="scientific">Alteromonas lipolytica</name>
    <dbReference type="NCBI Taxonomy" id="1856405"/>
    <lineage>
        <taxon>Bacteria</taxon>
        <taxon>Pseudomonadati</taxon>
        <taxon>Pseudomonadota</taxon>
        <taxon>Gammaproteobacteria</taxon>
        <taxon>Alteromonadales</taxon>
        <taxon>Alteromonadaceae</taxon>
        <taxon>Alteromonas/Salinimonas group</taxon>
        <taxon>Alteromonas</taxon>
    </lineage>
</organism>
<feature type="binding site" evidence="2">
    <location>
        <position position="131"/>
    </location>
    <ligand>
        <name>substrate</name>
    </ligand>
</feature>
<dbReference type="InterPro" id="IPR003564">
    <property type="entry name" value="DHNTPase"/>
</dbReference>
<dbReference type="EMBL" id="MJIC01000004">
    <property type="protein sequence ID" value="OFI36050.1"/>
    <property type="molecule type" value="Genomic_DNA"/>
</dbReference>
<dbReference type="CDD" id="cd04664">
    <property type="entry name" value="NUDIX_DHNTPase_like"/>
    <property type="match status" value="1"/>
</dbReference>
<accession>A0A1E8FJE2</accession>
<dbReference type="Proteomes" id="UP000176037">
    <property type="component" value="Unassembled WGS sequence"/>
</dbReference>
<evidence type="ECO:0000259" key="4">
    <source>
        <dbReference type="PROSITE" id="PS51462"/>
    </source>
</evidence>
<keyword evidence="3" id="KW-0479">Metal-binding</keyword>
<dbReference type="RefSeq" id="WP_070174893.1">
    <property type="nucleotide sequence ID" value="NZ_BMJR01000004.1"/>
</dbReference>
<dbReference type="GO" id="GO:0004081">
    <property type="term" value="F:bis(5'-nucleosyl)-tetraphosphatase (asymmetrical) activity"/>
    <property type="evidence" value="ECO:0007669"/>
    <property type="project" value="TreeGrafter"/>
</dbReference>
<dbReference type="AlphaFoldDB" id="A0A1E8FJE2"/>
<evidence type="ECO:0000313" key="6">
    <source>
        <dbReference type="Proteomes" id="UP000176037"/>
    </source>
</evidence>
<dbReference type="GO" id="GO:0006167">
    <property type="term" value="P:AMP biosynthetic process"/>
    <property type="evidence" value="ECO:0007669"/>
    <property type="project" value="TreeGrafter"/>
</dbReference>
<sequence>MAYKRPESVLVVLYNEHNQVLIMQRNDDAQFWQSVTGTIEAGELPIATAYREVAEETGVIMAPESGAIIDCQHINQYEIRPEWRYRYPPDSFVNTEYVFVSQISSQSPIILTEHSAYQWVEKSVAAERVWSPSNQAAILAFVPETK</sequence>
<comment type="caution">
    <text evidence="5">The sequence shown here is derived from an EMBL/GenBank/DDBJ whole genome shotgun (WGS) entry which is preliminary data.</text>
</comment>
<comment type="cofactor">
    <cofactor evidence="3">
        <name>Mg(2+)</name>
        <dbReference type="ChEBI" id="CHEBI:18420"/>
    </cofactor>
    <text evidence="3">Binds 1 Mg(2+) ion per subunit.</text>
</comment>
<dbReference type="PRINTS" id="PR01404">
    <property type="entry name" value="NPPPHYDRLASE"/>
</dbReference>
<name>A0A1E8FJE2_9ALTE</name>
<evidence type="ECO:0000256" key="2">
    <source>
        <dbReference type="PIRSR" id="PIRSR603564-1"/>
    </source>
</evidence>
<feature type="domain" description="Nudix hydrolase" evidence="4">
    <location>
        <begin position="4"/>
        <end position="142"/>
    </location>
</feature>
<feature type="binding site" evidence="3">
    <location>
        <position position="113"/>
    </location>
    <ligand>
        <name>Mg(2+)</name>
        <dbReference type="ChEBI" id="CHEBI:18420"/>
    </ligand>
</feature>
<dbReference type="Gene3D" id="3.90.79.10">
    <property type="entry name" value="Nucleoside Triphosphate Pyrophosphohydrolase"/>
    <property type="match status" value="1"/>
</dbReference>
<dbReference type="STRING" id="1856405.BFC17_10270"/>
<dbReference type="PROSITE" id="PS00893">
    <property type="entry name" value="NUDIX_BOX"/>
    <property type="match status" value="1"/>
</dbReference>
<protein>
    <submittedName>
        <fullName evidence="5">Dihydroneopterin triphosphate diphosphatase</fullName>
    </submittedName>
</protein>
<dbReference type="SUPFAM" id="SSF55811">
    <property type="entry name" value="Nudix"/>
    <property type="match status" value="1"/>
</dbReference>
<dbReference type="GO" id="GO:0019177">
    <property type="term" value="F:dihydroneopterin triphosphate pyrophosphohydrolase activity"/>
    <property type="evidence" value="ECO:0007669"/>
    <property type="project" value="InterPro"/>
</dbReference>
<feature type="binding site" evidence="3">
    <location>
        <position position="56"/>
    </location>
    <ligand>
        <name>Mg(2+)</name>
        <dbReference type="ChEBI" id="CHEBI:18420"/>
    </ligand>
</feature>
<dbReference type="InterPro" id="IPR051325">
    <property type="entry name" value="Nudix_hydrolase_domain"/>
</dbReference>
<keyword evidence="6" id="KW-1185">Reference proteome</keyword>
<dbReference type="PANTHER" id="PTHR21340">
    <property type="entry name" value="DIADENOSINE 5,5-P1,P4-TETRAPHOSPHATE PYROPHOSPHOHYDROLASE MUTT"/>
    <property type="match status" value="1"/>
</dbReference>
<dbReference type="GO" id="GO:0046872">
    <property type="term" value="F:metal ion binding"/>
    <property type="evidence" value="ECO:0007669"/>
    <property type="project" value="UniProtKB-KW"/>
</dbReference>
<feature type="binding site" evidence="2">
    <location>
        <position position="25"/>
    </location>
    <ligand>
        <name>substrate</name>
    </ligand>
</feature>
<feature type="binding site" evidence="2">
    <location>
        <position position="4"/>
    </location>
    <ligand>
        <name>substrate</name>
    </ligand>
</feature>
<dbReference type="GO" id="GO:0008828">
    <property type="term" value="F:dATP diphosphatase activity"/>
    <property type="evidence" value="ECO:0007669"/>
    <property type="project" value="InterPro"/>
</dbReference>
<evidence type="ECO:0000313" key="5">
    <source>
        <dbReference type="EMBL" id="OFI36050.1"/>
    </source>
</evidence>
<reference evidence="5 6" key="1">
    <citation type="submission" date="2016-09" db="EMBL/GenBank/DDBJ databases">
        <title>Alteromonas lipolytica, a new species isolated from sea water.</title>
        <authorList>
            <person name="Wu Y.-H."/>
            <person name="Cheng H."/>
            <person name="Xu X.-W."/>
        </authorList>
    </citation>
    <scope>NUCLEOTIDE SEQUENCE [LARGE SCALE GENOMIC DNA]</scope>
    <source>
        <strain evidence="5 6">JW12</strain>
    </source>
</reference>
<keyword evidence="3" id="KW-0460">Magnesium</keyword>
<proteinExistence type="predicted"/>
<dbReference type="GO" id="GO:0046656">
    <property type="term" value="P:folic acid biosynthetic process"/>
    <property type="evidence" value="ECO:0007669"/>
    <property type="project" value="InterPro"/>
</dbReference>
<dbReference type="InterPro" id="IPR020084">
    <property type="entry name" value="NUDIX_hydrolase_CS"/>
</dbReference>
<evidence type="ECO:0000256" key="1">
    <source>
        <dbReference type="ARBA" id="ARBA00022801"/>
    </source>
</evidence>
<feature type="binding site" evidence="3">
    <location>
        <position position="52"/>
    </location>
    <ligand>
        <name>Mg(2+)</name>
        <dbReference type="ChEBI" id="CHEBI:18420"/>
    </ligand>
</feature>
<dbReference type="GO" id="GO:0006754">
    <property type="term" value="P:ATP biosynthetic process"/>
    <property type="evidence" value="ECO:0007669"/>
    <property type="project" value="TreeGrafter"/>
</dbReference>
<dbReference type="NCBIfam" id="NF006961">
    <property type="entry name" value="PRK09438.1"/>
    <property type="match status" value="1"/>
</dbReference>
<dbReference type="InterPro" id="IPR015797">
    <property type="entry name" value="NUDIX_hydrolase-like_dom_sf"/>
</dbReference>